<protein>
    <recommendedName>
        <fullName evidence="3">RING-type E3 ubiquitin transferase</fullName>
        <ecNumber evidence="3">2.3.2.27</ecNumber>
    </recommendedName>
</protein>
<keyword evidence="19" id="KW-1185">Reference proteome</keyword>
<dbReference type="GeneTree" id="ENSGT00940000163061"/>
<dbReference type="OMA" id="PSYDANT"/>
<keyword evidence="8 14" id="KW-0863">Zinc-finger</keyword>
<comment type="pathway">
    <text evidence="2">Protein modification; protein ubiquitination.</text>
</comment>
<dbReference type="PANTHER" id="PTHR47168">
    <property type="entry name" value="RING ZINC FINGER DOMAIN SUPERFAMILY PROTEIN-RELATED"/>
    <property type="match status" value="1"/>
</dbReference>
<dbReference type="STRING" id="99883.ENSTNIP00000014733"/>
<dbReference type="PROSITE" id="PS50089">
    <property type="entry name" value="ZF_RING_2"/>
    <property type="match status" value="1"/>
</dbReference>
<feature type="transmembrane region" description="Helical" evidence="16">
    <location>
        <begin position="12"/>
        <end position="30"/>
    </location>
</feature>
<keyword evidence="12" id="KW-0325">Glycoprotein</keyword>
<dbReference type="HOGENOM" id="CLU_035275_1_1_1"/>
<reference evidence="18" key="2">
    <citation type="submission" date="2025-08" db="UniProtKB">
        <authorList>
            <consortium name="Ensembl"/>
        </authorList>
    </citation>
    <scope>IDENTIFICATION</scope>
</reference>
<evidence type="ECO:0000313" key="18">
    <source>
        <dbReference type="Ensembl" id="ENSTNIP00000014733.1"/>
    </source>
</evidence>
<dbReference type="PANTHER" id="PTHR47168:SF1">
    <property type="entry name" value="OS02G0798600 PROTEIN"/>
    <property type="match status" value="1"/>
</dbReference>
<dbReference type="CDD" id="cd16796">
    <property type="entry name" value="RING-H2_RNF13"/>
    <property type="match status" value="1"/>
</dbReference>
<evidence type="ECO:0000256" key="9">
    <source>
        <dbReference type="ARBA" id="ARBA00022833"/>
    </source>
</evidence>
<evidence type="ECO:0000256" key="7">
    <source>
        <dbReference type="ARBA" id="ARBA00022729"/>
    </source>
</evidence>
<keyword evidence="4" id="KW-0808">Transferase</keyword>
<dbReference type="SUPFAM" id="SSF52025">
    <property type="entry name" value="PA domain"/>
    <property type="match status" value="1"/>
</dbReference>
<dbReference type="InterPro" id="IPR044744">
    <property type="entry name" value="ZNRF4/RNF13/RNF167_PA"/>
</dbReference>
<dbReference type="EC" id="2.3.2.27" evidence="3"/>
<dbReference type="InterPro" id="IPR003137">
    <property type="entry name" value="PA_domain"/>
</dbReference>
<feature type="compositionally biased region" description="Basic and acidic residues" evidence="15">
    <location>
        <begin position="293"/>
        <end position="311"/>
    </location>
</feature>
<dbReference type="SMART" id="SM00184">
    <property type="entry name" value="RING"/>
    <property type="match status" value="1"/>
</dbReference>
<evidence type="ECO:0000256" key="10">
    <source>
        <dbReference type="ARBA" id="ARBA00022989"/>
    </source>
</evidence>
<dbReference type="Gene3D" id="3.30.40.10">
    <property type="entry name" value="Zinc/RING finger domain, C3HC4 (zinc finger)"/>
    <property type="match status" value="1"/>
</dbReference>
<dbReference type="InterPro" id="IPR013083">
    <property type="entry name" value="Znf_RING/FYVE/PHD"/>
</dbReference>
<comment type="catalytic activity">
    <reaction evidence="1">
        <text>S-ubiquitinyl-[E2 ubiquitin-conjugating enzyme]-L-cysteine + [acceptor protein]-L-lysine = [E2 ubiquitin-conjugating enzyme]-L-cysteine + N(6)-ubiquitinyl-[acceptor protein]-L-lysine.</text>
        <dbReference type="EC" id="2.3.2.27"/>
    </reaction>
</comment>
<dbReference type="SUPFAM" id="SSF57850">
    <property type="entry name" value="RING/U-box"/>
    <property type="match status" value="1"/>
</dbReference>
<evidence type="ECO:0000256" key="14">
    <source>
        <dbReference type="PROSITE-ProRule" id="PRU00175"/>
    </source>
</evidence>
<dbReference type="GO" id="GO:0005765">
    <property type="term" value="C:lysosomal membrane"/>
    <property type="evidence" value="ECO:0007669"/>
    <property type="project" value="UniProtKB-SubCell"/>
</dbReference>
<keyword evidence="10 16" id="KW-1133">Transmembrane helix</keyword>
<evidence type="ECO:0000256" key="11">
    <source>
        <dbReference type="ARBA" id="ARBA00023136"/>
    </source>
</evidence>
<dbReference type="GO" id="GO:0008270">
    <property type="term" value="F:zinc ion binding"/>
    <property type="evidence" value="ECO:0007669"/>
    <property type="project" value="UniProtKB-KW"/>
</dbReference>
<reference evidence="19" key="1">
    <citation type="journal article" date="2004" name="Nature">
        <title>Genome duplication in the teleost fish Tetraodon nigroviridis reveals the early vertebrate proto-karyotype.</title>
        <authorList>
            <person name="Jaillon O."/>
            <person name="Aury J.-M."/>
            <person name="Brunet F."/>
            <person name="Petit J.-L."/>
            <person name="Stange-Thomann N."/>
            <person name="Mauceli E."/>
            <person name="Bouneau L."/>
            <person name="Fischer C."/>
            <person name="Ozouf-Costaz C."/>
            <person name="Bernot A."/>
            <person name="Nicaud S."/>
            <person name="Jaffe D."/>
            <person name="Fisher S."/>
            <person name="Lutfalla G."/>
            <person name="Dossat C."/>
            <person name="Segurens B."/>
            <person name="Dasilva C."/>
            <person name="Salanoubat M."/>
            <person name="Levy M."/>
            <person name="Boudet N."/>
            <person name="Castellano S."/>
            <person name="Anthouard V."/>
            <person name="Jubin C."/>
            <person name="Castelli V."/>
            <person name="Katinka M."/>
            <person name="Vacherie B."/>
            <person name="Biemont C."/>
            <person name="Skalli Z."/>
            <person name="Cattolico L."/>
            <person name="Poulain J."/>
            <person name="De Berardinis V."/>
            <person name="Cruaud C."/>
            <person name="Duprat S."/>
            <person name="Brottier P."/>
            <person name="Coutanceau J.-P."/>
            <person name="Gouzy J."/>
            <person name="Parra G."/>
            <person name="Lardier G."/>
            <person name="Chapple C."/>
            <person name="McKernan K.J."/>
            <person name="McEwan P."/>
            <person name="Bosak S."/>
            <person name="Kellis M."/>
            <person name="Volff J.-N."/>
            <person name="Guigo R."/>
            <person name="Zody M.C."/>
            <person name="Mesirov J."/>
            <person name="Lindblad-Toh K."/>
            <person name="Birren B."/>
            <person name="Nusbaum C."/>
            <person name="Kahn D."/>
            <person name="Robinson-Rechavi M."/>
            <person name="Laudet V."/>
            <person name="Schachter V."/>
            <person name="Quetier F."/>
            <person name="Saurin W."/>
            <person name="Scarpelli C."/>
            <person name="Wincker P."/>
            <person name="Lander E.S."/>
            <person name="Weissenbach J."/>
            <person name="Roest Crollius H."/>
        </authorList>
    </citation>
    <scope>NUCLEOTIDE SEQUENCE [LARGE SCALE GENOMIC DNA]</scope>
</reference>
<dbReference type="Pfam" id="PF02225">
    <property type="entry name" value="PA"/>
    <property type="match status" value="1"/>
</dbReference>
<evidence type="ECO:0000256" key="6">
    <source>
        <dbReference type="ARBA" id="ARBA00022723"/>
    </source>
</evidence>
<reference evidence="18" key="3">
    <citation type="submission" date="2025-09" db="UniProtKB">
        <authorList>
            <consortium name="Ensembl"/>
        </authorList>
    </citation>
    <scope>IDENTIFICATION</scope>
</reference>
<accession>H3D2J5</accession>
<feature type="region of interest" description="Disordered" evidence="15">
    <location>
        <begin position="288"/>
        <end position="328"/>
    </location>
</feature>
<evidence type="ECO:0000256" key="8">
    <source>
        <dbReference type="ARBA" id="ARBA00022771"/>
    </source>
</evidence>
<evidence type="ECO:0000256" key="12">
    <source>
        <dbReference type="ARBA" id="ARBA00023180"/>
    </source>
</evidence>
<dbReference type="CDD" id="cd02123">
    <property type="entry name" value="PA_C_RZF_like"/>
    <property type="match status" value="1"/>
</dbReference>
<keyword evidence="11 16" id="KW-0472">Membrane</keyword>
<evidence type="ECO:0000259" key="17">
    <source>
        <dbReference type="PROSITE" id="PS50089"/>
    </source>
</evidence>
<keyword evidence="9" id="KW-0862">Zinc</keyword>
<evidence type="ECO:0000256" key="2">
    <source>
        <dbReference type="ARBA" id="ARBA00004906"/>
    </source>
</evidence>
<evidence type="ECO:0000256" key="3">
    <source>
        <dbReference type="ARBA" id="ARBA00012483"/>
    </source>
</evidence>
<dbReference type="InParanoid" id="H3D2J5"/>
<comment type="subcellular location">
    <subcellularLocation>
        <location evidence="13">Endomembrane system</location>
        <topology evidence="13">Single-pass type I membrane protein</topology>
    </subcellularLocation>
</comment>
<sequence>MLDLFLSFLHAPKIYLFFTLFVFSGLNLVGCNENLLWKQYSNMTSMLFEDLPALFGAELPKDGLMGVLVVTHPSNGCTPVDPPPPLSPLFDINVTKSIALIRRFDCNFDLKVLHAQQAGYSAAIIHNVYSDILLHMDYSNETIAKEIMIPSVFTSYFAAKTLKESIIPEQGAYVILKPEFSFPFSYYLIPFTGVVGMIIFVMCAIMIIRCVQYRKRMRKNRLSKEQLKRIPIHKFRKGDDYDVCAICLDDYEEGDKLRVLPCSHAYHCKCVDPWLTKTKKTCPVCKQRVTQKNPEHSDSESEEESGARGDGEGAEEEAQSERTPLLRA</sequence>
<dbReference type="AlphaFoldDB" id="H3D2J5"/>
<evidence type="ECO:0000256" key="5">
    <source>
        <dbReference type="ARBA" id="ARBA00022692"/>
    </source>
</evidence>
<dbReference type="InterPro" id="IPR001841">
    <property type="entry name" value="Znf_RING"/>
</dbReference>
<dbReference type="GO" id="GO:0010008">
    <property type="term" value="C:endosome membrane"/>
    <property type="evidence" value="ECO:0007669"/>
    <property type="project" value="UniProtKB-SubCell"/>
</dbReference>
<name>H3D2J5_TETNG</name>
<dbReference type="Ensembl" id="ENSTNIT00000014933.1">
    <property type="protein sequence ID" value="ENSTNIP00000014733.1"/>
    <property type="gene ID" value="ENSTNIG00000011780.1"/>
</dbReference>
<organism evidence="18 19">
    <name type="scientific">Tetraodon nigroviridis</name>
    <name type="common">Spotted green pufferfish</name>
    <name type="synonym">Chelonodon nigroviridis</name>
    <dbReference type="NCBI Taxonomy" id="99883"/>
    <lineage>
        <taxon>Eukaryota</taxon>
        <taxon>Metazoa</taxon>
        <taxon>Chordata</taxon>
        <taxon>Craniata</taxon>
        <taxon>Vertebrata</taxon>
        <taxon>Euteleostomi</taxon>
        <taxon>Actinopterygii</taxon>
        <taxon>Neopterygii</taxon>
        <taxon>Teleostei</taxon>
        <taxon>Neoteleostei</taxon>
        <taxon>Acanthomorphata</taxon>
        <taxon>Eupercaria</taxon>
        <taxon>Tetraodontiformes</taxon>
        <taxon>Tetradontoidea</taxon>
        <taxon>Tetraodontidae</taxon>
        <taxon>Tetraodon</taxon>
    </lineage>
</organism>
<evidence type="ECO:0000256" key="16">
    <source>
        <dbReference type="SAM" id="Phobius"/>
    </source>
</evidence>
<feature type="domain" description="RING-type" evidence="17">
    <location>
        <begin position="244"/>
        <end position="286"/>
    </location>
</feature>
<evidence type="ECO:0000313" key="19">
    <source>
        <dbReference type="Proteomes" id="UP000007303"/>
    </source>
</evidence>
<proteinExistence type="predicted"/>
<dbReference type="Pfam" id="PF13639">
    <property type="entry name" value="zf-RING_2"/>
    <property type="match status" value="1"/>
</dbReference>
<keyword evidence="7" id="KW-0732">Signal</keyword>
<dbReference type="InterPro" id="IPR051653">
    <property type="entry name" value="E3_ligase_sorting_rcpt"/>
</dbReference>
<keyword evidence="6" id="KW-0479">Metal-binding</keyword>
<dbReference type="GO" id="GO:0061630">
    <property type="term" value="F:ubiquitin protein ligase activity"/>
    <property type="evidence" value="ECO:0007669"/>
    <property type="project" value="UniProtKB-EC"/>
</dbReference>
<evidence type="ECO:0000256" key="15">
    <source>
        <dbReference type="SAM" id="MobiDB-lite"/>
    </source>
</evidence>
<dbReference type="InterPro" id="IPR046450">
    <property type="entry name" value="PA_dom_sf"/>
</dbReference>
<feature type="transmembrane region" description="Helical" evidence="16">
    <location>
        <begin position="186"/>
        <end position="211"/>
    </location>
</feature>
<dbReference type="Proteomes" id="UP000007303">
    <property type="component" value="Unassembled WGS sequence"/>
</dbReference>
<evidence type="ECO:0000256" key="13">
    <source>
        <dbReference type="ARBA" id="ARBA00046288"/>
    </source>
</evidence>
<evidence type="ECO:0000256" key="4">
    <source>
        <dbReference type="ARBA" id="ARBA00022679"/>
    </source>
</evidence>
<evidence type="ECO:0000256" key="1">
    <source>
        <dbReference type="ARBA" id="ARBA00000900"/>
    </source>
</evidence>
<dbReference type="Gene3D" id="3.50.30.30">
    <property type="match status" value="1"/>
</dbReference>
<keyword evidence="5 16" id="KW-0812">Transmembrane</keyword>